<dbReference type="GO" id="GO:0003743">
    <property type="term" value="F:translation initiation factor activity"/>
    <property type="evidence" value="ECO:0007669"/>
    <property type="project" value="UniProtKB-UniRule"/>
</dbReference>
<evidence type="ECO:0000313" key="13">
    <source>
        <dbReference type="EMBL" id="MFC3957932.1"/>
    </source>
</evidence>
<dbReference type="PROSITE" id="PS50114">
    <property type="entry name" value="GATA_ZN_FINGER_2"/>
    <property type="match status" value="1"/>
</dbReference>
<sequence>MDYESSLDRAMENVPDIGGDDERLDIPDPIPQKDGAFTRFTNMNEIADTLGREPEHLHRFIQRELGTSGKFEDGRGRYNGNFSQTDLDAVIDAYVDEYVLCSECGLPDTRLVREDRTPMLRCDACGAFRPVTKRSQSQSQQQDRDAVEEGQTYTVEITGTGRKGDGVAEKGKYTIFVPGAQEGDVTEIYIENISGNLAFARKA</sequence>
<evidence type="ECO:0000256" key="6">
    <source>
        <dbReference type="ARBA" id="ARBA00022917"/>
    </source>
</evidence>
<dbReference type="InterPro" id="IPR002792">
    <property type="entry name" value="TRAM_dom"/>
</dbReference>
<dbReference type="PANTHER" id="PTHR23001:SF3">
    <property type="entry name" value="EUKARYOTIC TRANSLATION INITIATION FACTOR 2 SUBUNIT 2"/>
    <property type="match status" value="1"/>
</dbReference>
<dbReference type="InterPro" id="IPR012340">
    <property type="entry name" value="NA-bd_OB-fold"/>
</dbReference>
<evidence type="ECO:0000256" key="9">
    <source>
        <dbReference type="HAMAP-Rule" id="MF_00232"/>
    </source>
</evidence>
<dbReference type="InterPro" id="IPR045196">
    <property type="entry name" value="IF2/IF5"/>
</dbReference>
<evidence type="ECO:0000256" key="3">
    <source>
        <dbReference type="ARBA" id="ARBA00011243"/>
    </source>
</evidence>
<keyword evidence="5 9" id="KW-0396">Initiation factor</keyword>
<dbReference type="RefSeq" id="WP_256530622.1">
    <property type="nucleotide sequence ID" value="NZ_CP101824.1"/>
</dbReference>
<comment type="function">
    <text evidence="1 9">eIF-2 functions in the early steps of protein synthesis by forming a ternary complex with GTP and initiator tRNA.</text>
</comment>
<dbReference type="NCBIfam" id="NF008993">
    <property type="entry name" value="PRK12336.1"/>
    <property type="match status" value="1"/>
</dbReference>
<comment type="caution">
    <text evidence="13">The sequence shown here is derived from an EMBL/GenBank/DDBJ whole genome shotgun (WGS) entry which is preliminary data.</text>
</comment>
<keyword evidence="14" id="KW-1185">Reference proteome</keyword>
<feature type="domain" description="GATA-type" evidence="11">
    <location>
        <begin position="101"/>
        <end position="150"/>
    </location>
</feature>
<dbReference type="GeneID" id="73903313"/>
<evidence type="ECO:0000313" key="14">
    <source>
        <dbReference type="Proteomes" id="UP001595846"/>
    </source>
</evidence>
<dbReference type="Proteomes" id="UP001595846">
    <property type="component" value="Unassembled WGS sequence"/>
</dbReference>
<protein>
    <recommendedName>
        <fullName evidence="4 9">Translation initiation factor 2 subunit beta</fullName>
    </recommendedName>
    <alternativeName>
        <fullName evidence="7 9">aIF2-beta</fullName>
    </alternativeName>
    <alternativeName>
        <fullName evidence="8 9">eIF-2-beta</fullName>
    </alternativeName>
</protein>
<dbReference type="SUPFAM" id="SSF50249">
    <property type="entry name" value="Nucleic acid-binding proteins"/>
    <property type="match status" value="1"/>
</dbReference>
<dbReference type="PROSITE" id="PS50926">
    <property type="entry name" value="TRAM"/>
    <property type="match status" value="1"/>
</dbReference>
<evidence type="ECO:0000256" key="1">
    <source>
        <dbReference type="ARBA" id="ARBA00003323"/>
    </source>
</evidence>
<dbReference type="InterPro" id="IPR016190">
    <property type="entry name" value="Transl_init_fac_IF2/IF5_Zn-bd"/>
</dbReference>
<evidence type="ECO:0000256" key="8">
    <source>
        <dbReference type="ARBA" id="ARBA00032408"/>
    </source>
</evidence>
<comment type="subunit">
    <text evidence="3 9">Heterotrimer composed of an alpha, a beta and a gamma chain.</text>
</comment>
<dbReference type="InterPro" id="IPR004458">
    <property type="entry name" value="TIF2_bsu_arc"/>
</dbReference>
<feature type="compositionally biased region" description="Basic and acidic residues" evidence="10">
    <location>
        <begin position="1"/>
        <end position="11"/>
    </location>
</feature>
<dbReference type="InterPro" id="IPR000679">
    <property type="entry name" value="Znf_GATA"/>
</dbReference>
<dbReference type="SUPFAM" id="SSF100966">
    <property type="entry name" value="Translation initiation factor 2 beta, aIF2beta, N-terminal domain"/>
    <property type="match status" value="1"/>
</dbReference>
<evidence type="ECO:0000256" key="5">
    <source>
        <dbReference type="ARBA" id="ARBA00022540"/>
    </source>
</evidence>
<feature type="domain" description="TRAM" evidence="12">
    <location>
        <begin position="146"/>
        <end position="203"/>
    </location>
</feature>
<dbReference type="EMBL" id="JBHSAQ010000002">
    <property type="protein sequence ID" value="MFC3957932.1"/>
    <property type="molecule type" value="Genomic_DNA"/>
</dbReference>
<dbReference type="SUPFAM" id="SSF75689">
    <property type="entry name" value="Zinc-binding domain of translation initiation factor 2 beta"/>
    <property type="match status" value="1"/>
</dbReference>
<evidence type="ECO:0000259" key="12">
    <source>
        <dbReference type="PROSITE" id="PS50926"/>
    </source>
</evidence>
<evidence type="ECO:0000256" key="10">
    <source>
        <dbReference type="SAM" id="MobiDB-lite"/>
    </source>
</evidence>
<evidence type="ECO:0000256" key="2">
    <source>
        <dbReference type="ARBA" id="ARBA00010397"/>
    </source>
</evidence>
<proteinExistence type="inferred from homology"/>
<gene>
    <name evidence="9" type="primary">eif2b</name>
    <name evidence="13" type="ORF">ACFOUR_06045</name>
</gene>
<dbReference type="NCBIfam" id="NF003067">
    <property type="entry name" value="PRK03988.1"/>
    <property type="match status" value="1"/>
</dbReference>
<comment type="similarity">
    <text evidence="2 9">Belongs to the eIF-2-beta/eIF-5 family.</text>
</comment>
<feature type="region of interest" description="Disordered" evidence="10">
    <location>
        <begin position="1"/>
        <end position="32"/>
    </location>
</feature>
<dbReference type="PANTHER" id="PTHR23001">
    <property type="entry name" value="EUKARYOTIC TRANSLATION INITIATION FACTOR"/>
    <property type="match status" value="1"/>
</dbReference>
<accession>A0ABD5NLU9</accession>
<evidence type="ECO:0000259" key="11">
    <source>
        <dbReference type="PROSITE" id="PS50114"/>
    </source>
</evidence>
<organism evidence="13 14">
    <name type="scientific">Halovivax cerinus</name>
    <dbReference type="NCBI Taxonomy" id="1487865"/>
    <lineage>
        <taxon>Archaea</taxon>
        <taxon>Methanobacteriati</taxon>
        <taxon>Methanobacteriota</taxon>
        <taxon>Stenosarchaea group</taxon>
        <taxon>Halobacteria</taxon>
        <taxon>Halobacteriales</taxon>
        <taxon>Natrialbaceae</taxon>
        <taxon>Halovivax</taxon>
    </lineage>
</organism>
<name>A0ABD5NLU9_9EURY</name>
<evidence type="ECO:0000256" key="4">
    <source>
        <dbReference type="ARBA" id="ARBA00022314"/>
    </source>
</evidence>
<dbReference type="InterPro" id="IPR002735">
    <property type="entry name" value="Transl_init_fac_IF2/IF5_dom"/>
</dbReference>
<dbReference type="Gene3D" id="2.40.50.140">
    <property type="entry name" value="Nucleic acid-binding proteins"/>
    <property type="match status" value="1"/>
</dbReference>
<keyword evidence="6 9" id="KW-0648">Protein biosynthesis</keyword>
<dbReference type="SMART" id="SM00653">
    <property type="entry name" value="eIF2B_5"/>
    <property type="match status" value="1"/>
</dbReference>
<dbReference type="Pfam" id="PF01938">
    <property type="entry name" value="TRAM"/>
    <property type="match status" value="1"/>
</dbReference>
<dbReference type="AlphaFoldDB" id="A0ABD5NLU9"/>
<dbReference type="Pfam" id="PF01873">
    <property type="entry name" value="eIF-5_eIF-2B"/>
    <property type="match status" value="1"/>
</dbReference>
<dbReference type="HAMAP" id="MF_00232">
    <property type="entry name" value="eIF_2_beta"/>
    <property type="match status" value="1"/>
</dbReference>
<reference evidence="13 14" key="1">
    <citation type="journal article" date="2019" name="Int. J. Syst. Evol. Microbiol.">
        <title>The Global Catalogue of Microorganisms (GCM) 10K type strain sequencing project: providing services to taxonomists for standard genome sequencing and annotation.</title>
        <authorList>
            <consortium name="The Broad Institute Genomics Platform"/>
            <consortium name="The Broad Institute Genome Sequencing Center for Infectious Disease"/>
            <person name="Wu L."/>
            <person name="Ma J."/>
        </authorList>
    </citation>
    <scope>NUCLEOTIDE SEQUENCE [LARGE SCALE GENOMIC DNA]</scope>
    <source>
        <strain evidence="13 14">IBRC-M 10256</strain>
    </source>
</reference>
<evidence type="ECO:0000256" key="7">
    <source>
        <dbReference type="ARBA" id="ARBA00031466"/>
    </source>
</evidence>
<dbReference type="InterPro" id="IPR016189">
    <property type="entry name" value="Transl_init_fac_IF2/IF5_N"/>
</dbReference>
<dbReference type="Gene3D" id="3.30.30.170">
    <property type="match status" value="1"/>
</dbReference>